<evidence type="ECO:0008006" key="4">
    <source>
        <dbReference type="Google" id="ProtNLM"/>
    </source>
</evidence>
<dbReference type="OrthoDB" id="2955631at2"/>
<evidence type="ECO:0000313" key="3">
    <source>
        <dbReference type="Proteomes" id="UP000193870"/>
    </source>
</evidence>
<gene>
    <name evidence="2" type="ORF">PAM7066_03230</name>
</gene>
<name>A0A1Y5TIG3_9RHOB</name>
<feature type="transmembrane region" description="Helical" evidence="1">
    <location>
        <begin position="23"/>
        <end position="46"/>
    </location>
</feature>
<evidence type="ECO:0000313" key="2">
    <source>
        <dbReference type="EMBL" id="SLN64876.1"/>
    </source>
</evidence>
<sequence>MPRSNLAMISDVLWKFRKFSQRLWVRAALITGLALVAALLAPLGHYLPFQIKVKIDRSTLDDLLDILTNSMLTVATFSLSIMVTAHLAADANSTPRAYRLLQQDGRTQTVIATFLGAFVYAVALKIMLSVGIFAGDELALIAMVTVGVIALVVVAILRWIGHLDGLGSVEATMRGAENRAQISIDRQNDWPYLGGRALPRGIPADAWPVRASATGYVQNIAMRELSKLTDEHGVKVFLTRRPGDWIAHGEVLLRVSGAAPEAEADFRDCVAIADRREHGQDLVFSMLILTEIGERALSPGINDPRTAVYATSRLLRLLLSLLPEREAETPEAPNVHVPSLDLAGVVETVLDPIARDGRGFFEVAHAIQTAARDLGRHPAPAVARGAHKLSARGLSYARDGLLLAADFDRIAEHAVAHAPAPRIDAEG</sequence>
<dbReference type="EMBL" id="FWFV01000011">
    <property type="protein sequence ID" value="SLN64876.1"/>
    <property type="molecule type" value="Genomic_DNA"/>
</dbReference>
<reference evidence="2 3" key="1">
    <citation type="submission" date="2017-03" db="EMBL/GenBank/DDBJ databases">
        <authorList>
            <person name="Afonso C.L."/>
            <person name="Miller P.J."/>
            <person name="Scott M.A."/>
            <person name="Spackman E."/>
            <person name="Goraichik I."/>
            <person name="Dimitrov K.M."/>
            <person name="Suarez D.L."/>
            <person name="Swayne D.E."/>
        </authorList>
    </citation>
    <scope>NUCLEOTIDE SEQUENCE [LARGE SCALE GENOMIC DNA]</scope>
    <source>
        <strain evidence="2 3">CECT 7066</strain>
    </source>
</reference>
<accession>A0A1Y5TIG3</accession>
<feature type="transmembrane region" description="Helical" evidence="1">
    <location>
        <begin position="110"/>
        <end position="134"/>
    </location>
</feature>
<protein>
    <recommendedName>
        <fullName evidence="4">DUF2254 domain-containing protein</fullName>
    </recommendedName>
</protein>
<evidence type="ECO:0000256" key="1">
    <source>
        <dbReference type="SAM" id="Phobius"/>
    </source>
</evidence>
<proteinExistence type="predicted"/>
<keyword evidence="1" id="KW-0472">Membrane</keyword>
<feature type="transmembrane region" description="Helical" evidence="1">
    <location>
        <begin position="66"/>
        <end position="89"/>
    </location>
</feature>
<dbReference type="Proteomes" id="UP000193870">
    <property type="component" value="Unassembled WGS sequence"/>
</dbReference>
<feature type="transmembrane region" description="Helical" evidence="1">
    <location>
        <begin position="140"/>
        <end position="160"/>
    </location>
</feature>
<dbReference type="InterPro" id="IPR018723">
    <property type="entry name" value="DUF2254_membrane"/>
</dbReference>
<keyword evidence="1" id="KW-1133">Transmembrane helix</keyword>
<keyword evidence="3" id="KW-1185">Reference proteome</keyword>
<dbReference type="Pfam" id="PF10011">
    <property type="entry name" value="DUF2254"/>
    <property type="match status" value="1"/>
</dbReference>
<organism evidence="2 3">
    <name type="scientific">Palleronia marisminoris</name>
    <dbReference type="NCBI Taxonomy" id="315423"/>
    <lineage>
        <taxon>Bacteria</taxon>
        <taxon>Pseudomonadati</taxon>
        <taxon>Pseudomonadota</taxon>
        <taxon>Alphaproteobacteria</taxon>
        <taxon>Rhodobacterales</taxon>
        <taxon>Roseobacteraceae</taxon>
        <taxon>Palleronia</taxon>
    </lineage>
</organism>
<dbReference type="STRING" id="315423.SAMN04488020_11257"/>
<dbReference type="AlphaFoldDB" id="A0A1Y5TIG3"/>
<keyword evidence="1" id="KW-0812">Transmembrane</keyword>